<reference evidence="2 3" key="1">
    <citation type="journal article" date="2018" name="Aquat. Microb. Ecol.">
        <title>Gammaproteobacterial methanotrophs dominate.</title>
        <authorList>
            <person name="Rissanen A.J."/>
            <person name="Saarenheimo J."/>
            <person name="Tiirola M."/>
            <person name="Peura S."/>
            <person name="Aalto S.L."/>
            <person name="Karvinen A."/>
            <person name="Nykanen H."/>
        </authorList>
    </citation>
    <scope>NUCLEOTIDE SEQUENCE [LARGE SCALE GENOMIC DNA]</scope>
    <source>
        <strain evidence="2">AMbin10</strain>
    </source>
</reference>
<name>A0A2W4QWE1_9GAMM</name>
<dbReference type="EMBL" id="QJPH01000387">
    <property type="protein sequence ID" value="PZN75376.1"/>
    <property type="molecule type" value="Genomic_DNA"/>
</dbReference>
<gene>
    <name evidence="2" type="ORF">DM484_18965</name>
</gene>
<accession>A0A2W4QWE1</accession>
<evidence type="ECO:0000313" key="3">
    <source>
        <dbReference type="Proteomes" id="UP000249396"/>
    </source>
</evidence>
<evidence type="ECO:0000256" key="1">
    <source>
        <dbReference type="SAM" id="Phobius"/>
    </source>
</evidence>
<keyword evidence="1" id="KW-0472">Membrane</keyword>
<feature type="transmembrane region" description="Helical" evidence="1">
    <location>
        <begin position="50"/>
        <end position="68"/>
    </location>
</feature>
<organism evidence="2 3">
    <name type="scientific">Candidatus Methylumidiphilus alinenensis</name>
    <dbReference type="NCBI Taxonomy" id="2202197"/>
    <lineage>
        <taxon>Bacteria</taxon>
        <taxon>Pseudomonadati</taxon>
        <taxon>Pseudomonadota</taxon>
        <taxon>Gammaproteobacteria</taxon>
        <taxon>Methylococcales</taxon>
        <taxon>Candidatus Methylumidiphilus</taxon>
    </lineage>
</organism>
<evidence type="ECO:0000313" key="2">
    <source>
        <dbReference type="EMBL" id="PZN75376.1"/>
    </source>
</evidence>
<keyword evidence="1" id="KW-0812">Transmembrane</keyword>
<dbReference type="AlphaFoldDB" id="A0A2W4QWE1"/>
<proteinExistence type="predicted"/>
<protein>
    <submittedName>
        <fullName evidence="2">Uncharacterized protein</fullName>
    </submittedName>
</protein>
<sequence length="117" mass="13473">MHTEITKQILKKYFKDECDLIGRENFIQLFDESSRVIEADYGENMPIFEVIGFLVGIIGFVDSAFSLYERMTSSTEQNIKSDQFILLARKQLQIPEDVDDSVIISILEMVAKDSKEL</sequence>
<comment type="caution">
    <text evidence="2">The sequence shown here is derived from an EMBL/GenBank/DDBJ whole genome shotgun (WGS) entry which is preliminary data.</text>
</comment>
<keyword evidence="1" id="KW-1133">Transmembrane helix</keyword>
<dbReference type="Proteomes" id="UP000249396">
    <property type="component" value="Unassembled WGS sequence"/>
</dbReference>